<accession>A0A6C0F661</accession>
<dbReference type="InterPro" id="IPR001173">
    <property type="entry name" value="Glyco_trans_2-like"/>
</dbReference>
<dbReference type="Gene3D" id="3.90.550.10">
    <property type="entry name" value="Spore Coat Polysaccharide Biosynthesis Protein SpsA, Chain A"/>
    <property type="match status" value="1"/>
</dbReference>
<dbReference type="PANTHER" id="PTHR22916">
    <property type="entry name" value="GLYCOSYLTRANSFERASE"/>
    <property type="match status" value="1"/>
</dbReference>
<dbReference type="GO" id="GO:0016758">
    <property type="term" value="F:hexosyltransferase activity"/>
    <property type="evidence" value="ECO:0007669"/>
    <property type="project" value="UniProtKB-ARBA"/>
</dbReference>
<dbReference type="AlphaFoldDB" id="A0A6C0F661"/>
<proteinExistence type="predicted"/>
<dbReference type="Pfam" id="PF00535">
    <property type="entry name" value="Glycos_transf_2"/>
    <property type="match status" value="1"/>
</dbReference>
<reference evidence="2" key="1">
    <citation type="journal article" date="2020" name="Nature">
        <title>Giant virus diversity and host interactions through global metagenomics.</title>
        <authorList>
            <person name="Schulz F."/>
            <person name="Roux S."/>
            <person name="Paez-Espino D."/>
            <person name="Jungbluth S."/>
            <person name="Walsh D.A."/>
            <person name="Denef V.J."/>
            <person name="McMahon K.D."/>
            <person name="Konstantinidis K.T."/>
            <person name="Eloe-Fadrosh E.A."/>
            <person name="Kyrpides N.C."/>
            <person name="Woyke T."/>
        </authorList>
    </citation>
    <scope>NUCLEOTIDE SEQUENCE</scope>
    <source>
        <strain evidence="2">GVMAG-M-3300009180-45</strain>
    </source>
</reference>
<dbReference type="InterPro" id="IPR029044">
    <property type="entry name" value="Nucleotide-diphossugar_trans"/>
</dbReference>
<evidence type="ECO:0000313" key="2">
    <source>
        <dbReference type="EMBL" id="QHT35390.1"/>
    </source>
</evidence>
<feature type="domain" description="Glycosyltransferase 2-like" evidence="1">
    <location>
        <begin position="340"/>
        <end position="449"/>
    </location>
</feature>
<protein>
    <recommendedName>
        <fullName evidence="1">Glycosyltransferase 2-like domain-containing protein</fullName>
    </recommendedName>
</protein>
<dbReference type="SUPFAM" id="SSF53756">
    <property type="entry name" value="UDP-Glycosyltransferase/glycogen phosphorylase"/>
    <property type="match status" value="1"/>
</dbReference>
<dbReference type="Gene3D" id="3.40.50.2000">
    <property type="entry name" value="Glycogen Phosphorylase B"/>
    <property type="match status" value="1"/>
</dbReference>
<name>A0A6C0F661_9ZZZZ</name>
<evidence type="ECO:0000259" key="1">
    <source>
        <dbReference type="Pfam" id="PF00535"/>
    </source>
</evidence>
<dbReference type="SUPFAM" id="SSF53448">
    <property type="entry name" value="Nucleotide-diphospho-sugar transferases"/>
    <property type="match status" value="1"/>
</dbReference>
<dbReference type="CDD" id="cd00761">
    <property type="entry name" value="Glyco_tranf_GTA_type"/>
    <property type="match status" value="1"/>
</dbReference>
<organism evidence="2">
    <name type="scientific">viral metagenome</name>
    <dbReference type="NCBI Taxonomy" id="1070528"/>
    <lineage>
        <taxon>unclassified sequences</taxon>
        <taxon>metagenomes</taxon>
        <taxon>organismal metagenomes</taxon>
    </lineage>
</organism>
<dbReference type="EMBL" id="MN739021">
    <property type="protein sequence ID" value="QHT35390.1"/>
    <property type="molecule type" value="Genomic_DNA"/>
</dbReference>
<dbReference type="PANTHER" id="PTHR22916:SF3">
    <property type="entry name" value="UDP-GLCNAC:BETAGAL BETA-1,3-N-ACETYLGLUCOSAMINYLTRANSFERASE-LIKE PROTEIN 1"/>
    <property type="match status" value="1"/>
</dbReference>
<sequence>MPLRVNIIGNTNSLGLAQDIHILHGMVFHTLGNGTVIRHVPHFHPQCEEAEVNFFVESINPALFQFAKKNVWIPHPEWTQKVWKPYGKMVDEIWVKTREAEKLFAEWGNVRYIGWTSIDKTVPEKKDYNRALIPVGKNVWRHPKPIVQAYMRVQQTNPELYARLPVVDLVYYDMQVPKIPDSVADKFVVHSERVSETVYDKLMADCGLLICTSAAEGFCHAVNEAMSAECILLLSPIEPFRELTHHALWVSGSKSLPHPECMGTLEDVDVGSIVESLQMYVDMNHHQRRNESRSNRSRYESRHQNFINGIGDELKRLTADVGTYSIEAALPKEEDLPHISVITITRDRRAFIPLVKYGLIAQTYPAEKIEWIIVDDGKDQIKDLVSDMKNVIYVLVDEPMTIGAKRNLAVSYASNKIIVTMDDDDVYPSNSLLSRVAHMLAEPKKECLFSTVIPCYDIHEKKSFMNVPPMKLPMCERVSEATLCFTWDFWEAGRFPDQQIAEGGGFIRGREHQCREMSPQDIIVSLVHKKNTSSRKVPPMAEPNGCHYGFSTELFTLVSEIGESI</sequence>